<dbReference type="PANTHER" id="PTHR43845">
    <property type="entry name" value="BLR5969 PROTEIN"/>
    <property type="match status" value="1"/>
</dbReference>
<feature type="domain" description="AMP-dependent synthetase/ligase" evidence="1">
    <location>
        <begin position="175"/>
        <end position="324"/>
    </location>
</feature>
<organism evidence="2 3">
    <name type="scientific">Haloferula chungangensis</name>
    <dbReference type="NCBI Taxonomy" id="1048331"/>
    <lineage>
        <taxon>Bacteria</taxon>
        <taxon>Pseudomonadati</taxon>
        <taxon>Verrucomicrobiota</taxon>
        <taxon>Verrucomicrobiia</taxon>
        <taxon>Verrucomicrobiales</taxon>
        <taxon>Verrucomicrobiaceae</taxon>
        <taxon>Haloferula</taxon>
    </lineage>
</organism>
<dbReference type="Gene3D" id="3.40.50.12780">
    <property type="entry name" value="N-terminal domain of ligase-like"/>
    <property type="match status" value="1"/>
</dbReference>
<gene>
    <name evidence="2" type="ORF">ACFQY0_03460</name>
</gene>
<evidence type="ECO:0000313" key="3">
    <source>
        <dbReference type="Proteomes" id="UP001596472"/>
    </source>
</evidence>
<sequence>MSHQAKNWWESSSRDELHHRQGELLRHFLKNRVVPFAAYYRKLFADHDLSADDIQSTDDLTKLPFTSKRHFENPKDFVIIPDEDVLKHQWSTIKRAITRGPTRAKIELEEELRPILLTSTTGRSSAPVPFLYTKHDLHQLEVGGRRMMELCQSDPAWRHINAFPFAPHLAFWQAHYASLGYNAFMVASGGGKTMGTEGNIRLIDKIDPDAIIAMPTFLYHLLQEGAAAGSRWKNLKRLVLGGEKVPAGMRRKLRDLCTEMGAPQVAIMSTYGFTEAKVAWTECMAPAGAEPSGFHTYPDMGFVEIIDPESGERVPDHHPGEIVITHLDSRGTIVLRYRTGDLIDGGLSHEPCPYCGRRCPRLIGKISRVSDIQRLNIGKLKGTLVDFNRLENLLDDTDNLGAWQMEIRKRNDDPLESDILIVHAVAMTDDQEQLRDAVNERFRSVTEFSPNEIVFHSWDKMRKMQGVGKELKEKKVVDHRPKET</sequence>
<dbReference type="PANTHER" id="PTHR43845:SF1">
    <property type="entry name" value="BLR5969 PROTEIN"/>
    <property type="match status" value="1"/>
</dbReference>
<dbReference type="InterPro" id="IPR000873">
    <property type="entry name" value="AMP-dep_synth/lig_dom"/>
</dbReference>
<accession>A0ABW2L1M3</accession>
<dbReference type="GO" id="GO:0016874">
    <property type="term" value="F:ligase activity"/>
    <property type="evidence" value="ECO:0007669"/>
    <property type="project" value="UniProtKB-KW"/>
</dbReference>
<dbReference type="Proteomes" id="UP001596472">
    <property type="component" value="Unassembled WGS sequence"/>
</dbReference>
<dbReference type="InterPro" id="IPR042099">
    <property type="entry name" value="ANL_N_sf"/>
</dbReference>
<keyword evidence="2" id="KW-0436">Ligase</keyword>
<evidence type="ECO:0000313" key="2">
    <source>
        <dbReference type="EMBL" id="MFC7336222.1"/>
    </source>
</evidence>
<protein>
    <submittedName>
        <fullName evidence="2">Phenylacetate--CoA ligase family protein</fullName>
    </submittedName>
</protein>
<reference evidence="3" key="1">
    <citation type="journal article" date="2019" name="Int. J. Syst. Evol. Microbiol.">
        <title>The Global Catalogue of Microorganisms (GCM) 10K type strain sequencing project: providing services to taxonomists for standard genome sequencing and annotation.</title>
        <authorList>
            <consortium name="The Broad Institute Genomics Platform"/>
            <consortium name="The Broad Institute Genome Sequencing Center for Infectious Disease"/>
            <person name="Wu L."/>
            <person name="Ma J."/>
        </authorList>
    </citation>
    <scope>NUCLEOTIDE SEQUENCE [LARGE SCALE GENOMIC DNA]</scope>
    <source>
        <strain evidence="3">CGMCC 4.1467</strain>
    </source>
</reference>
<proteinExistence type="predicted"/>
<evidence type="ECO:0000259" key="1">
    <source>
        <dbReference type="Pfam" id="PF00501"/>
    </source>
</evidence>
<dbReference type="RefSeq" id="WP_379709120.1">
    <property type="nucleotide sequence ID" value="NZ_JBHTBS010000001.1"/>
</dbReference>
<keyword evidence="3" id="KW-1185">Reference proteome</keyword>
<dbReference type="SUPFAM" id="SSF56801">
    <property type="entry name" value="Acetyl-CoA synthetase-like"/>
    <property type="match status" value="1"/>
</dbReference>
<name>A0ABW2L1M3_9BACT</name>
<dbReference type="Pfam" id="PF00501">
    <property type="entry name" value="AMP-binding"/>
    <property type="match status" value="1"/>
</dbReference>
<comment type="caution">
    <text evidence="2">The sequence shown here is derived from an EMBL/GenBank/DDBJ whole genome shotgun (WGS) entry which is preliminary data.</text>
</comment>
<dbReference type="EMBL" id="JBHTBS010000001">
    <property type="protein sequence ID" value="MFC7336222.1"/>
    <property type="molecule type" value="Genomic_DNA"/>
</dbReference>